<dbReference type="Proteomes" id="UP000485058">
    <property type="component" value="Unassembled WGS sequence"/>
</dbReference>
<keyword evidence="2" id="KW-1185">Reference proteome</keyword>
<evidence type="ECO:0000313" key="2">
    <source>
        <dbReference type="Proteomes" id="UP000485058"/>
    </source>
</evidence>
<evidence type="ECO:0000313" key="1">
    <source>
        <dbReference type="EMBL" id="GFH18971.1"/>
    </source>
</evidence>
<dbReference type="EMBL" id="BLLF01001387">
    <property type="protein sequence ID" value="GFH18971.1"/>
    <property type="molecule type" value="Genomic_DNA"/>
</dbReference>
<name>A0A699Z9Y3_HAELA</name>
<proteinExistence type="predicted"/>
<comment type="caution">
    <text evidence="1">The sequence shown here is derived from an EMBL/GenBank/DDBJ whole genome shotgun (WGS) entry which is preliminary data.</text>
</comment>
<reference evidence="1 2" key="1">
    <citation type="submission" date="2020-02" db="EMBL/GenBank/DDBJ databases">
        <title>Draft genome sequence of Haematococcus lacustris strain NIES-144.</title>
        <authorList>
            <person name="Morimoto D."/>
            <person name="Nakagawa S."/>
            <person name="Yoshida T."/>
            <person name="Sawayama S."/>
        </authorList>
    </citation>
    <scope>NUCLEOTIDE SEQUENCE [LARGE SCALE GENOMIC DNA]</scope>
    <source>
        <strain evidence="1 2">NIES-144</strain>
    </source>
</reference>
<dbReference type="AlphaFoldDB" id="A0A699Z9Y3"/>
<organism evidence="1 2">
    <name type="scientific">Haematococcus lacustris</name>
    <name type="common">Green alga</name>
    <name type="synonym">Haematococcus pluvialis</name>
    <dbReference type="NCBI Taxonomy" id="44745"/>
    <lineage>
        <taxon>Eukaryota</taxon>
        <taxon>Viridiplantae</taxon>
        <taxon>Chlorophyta</taxon>
        <taxon>core chlorophytes</taxon>
        <taxon>Chlorophyceae</taxon>
        <taxon>CS clade</taxon>
        <taxon>Chlamydomonadales</taxon>
        <taxon>Haematococcaceae</taxon>
        <taxon>Haematococcus</taxon>
    </lineage>
</organism>
<gene>
    <name evidence="1" type="ORF">HaLaN_15855</name>
</gene>
<sequence>MDNLFALACGAPHLRKQCHILEELSGRPRRRRRKGDCKAVKATSRCLSERWCSTGKSQVTNYATWGGVAVVGALWLTQPWGFLAKTLGLEKEEKK</sequence>
<protein>
    <submittedName>
        <fullName evidence="1">Uncharacterized protein</fullName>
    </submittedName>
</protein>
<accession>A0A699Z9Y3</accession>